<feature type="signal peptide" evidence="1">
    <location>
        <begin position="1"/>
        <end position="30"/>
    </location>
</feature>
<evidence type="ECO:0000256" key="1">
    <source>
        <dbReference type="SAM" id="SignalP"/>
    </source>
</evidence>
<dbReference type="RefSeq" id="WP_107213247.1">
    <property type="nucleotide sequence ID" value="NZ_KZ686268.1"/>
</dbReference>
<organism evidence="2 3">
    <name type="scientific">Pedobacter yulinensis</name>
    <dbReference type="NCBI Taxonomy" id="2126353"/>
    <lineage>
        <taxon>Bacteria</taxon>
        <taxon>Pseudomonadati</taxon>
        <taxon>Bacteroidota</taxon>
        <taxon>Sphingobacteriia</taxon>
        <taxon>Sphingobacteriales</taxon>
        <taxon>Sphingobacteriaceae</taxon>
        <taxon>Pedobacter</taxon>
    </lineage>
</organism>
<dbReference type="EMBL" id="PYLS01000001">
    <property type="protein sequence ID" value="PST84971.1"/>
    <property type="molecule type" value="Genomic_DNA"/>
</dbReference>
<dbReference type="Proteomes" id="UP000240912">
    <property type="component" value="Unassembled WGS sequence"/>
</dbReference>
<evidence type="ECO:0008006" key="4">
    <source>
        <dbReference type="Google" id="ProtNLM"/>
    </source>
</evidence>
<name>A0A2T3HRE6_9SPHI</name>
<dbReference type="OrthoDB" id="9868429at2"/>
<accession>A0A2T3HRE6</accession>
<protein>
    <recommendedName>
        <fullName evidence="4">Secreted protein</fullName>
    </recommendedName>
</protein>
<dbReference type="AlphaFoldDB" id="A0A2T3HRE6"/>
<feature type="chain" id="PRO_5015599881" description="Secreted protein" evidence="1">
    <location>
        <begin position="31"/>
        <end position="89"/>
    </location>
</feature>
<proteinExistence type="predicted"/>
<gene>
    <name evidence="2" type="ORF">C7T94_02295</name>
</gene>
<evidence type="ECO:0000313" key="3">
    <source>
        <dbReference type="Proteomes" id="UP000240912"/>
    </source>
</evidence>
<keyword evidence="3" id="KW-1185">Reference proteome</keyword>
<reference evidence="2 3" key="1">
    <citation type="submission" date="2018-03" db="EMBL/GenBank/DDBJ databases">
        <authorList>
            <person name="Keele B.F."/>
        </authorList>
    </citation>
    <scope>NUCLEOTIDE SEQUENCE [LARGE SCALE GENOMIC DNA]</scope>
    <source>
        <strain evidence="2 3">YL28-9</strain>
    </source>
</reference>
<evidence type="ECO:0000313" key="2">
    <source>
        <dbReference type="EMBL" id="PST84971.1"/>
    </source>
</evidence>
<comment type="caution">
    <text evidence="2">The sequence shown here is derived from an EMBL/GenBank/DDBJ whole genome shotgun (WGS) entry which is preliminary data.</text>
</comment>
<sequence length="89" mass="9562">MKNSKKINGGILGIAAALALVFTQSAFTSAATRYYFYDNQWQTSAPSSQTCVSDPQRLCSAVFDTPPTSKSNLISENPAADEVQIGKLQ</sequence>
<keyword evidence="1" id="KW-0732">Signal</keyword>